<dbReference type="PIRSF" id="PIRSF000724">
    <property type="entry name" value="Pgk"/>
    <property type="match status" value="1"/>
</dbReference>
<comment type="pathway">
    <text evidence="3 13">Carbohydrate degradation; glycolysis; pyruvate from D-glyceraldehyde 3-phosphate: step 2/5.</text>
</comment>
<dbReference type="FunFam" id="3.40.50.1260:FF:000001">
    <property type="entry name" value="Phosphoglycerate kinase"/>
    <property type="match status" value="1"/>
</dbReference>
<evidence type="ECO:0000256" key="12">
    <source>
        <dbReference type="ARBA" id="ARBA00023152"/>
    </source>
</evidence>
<dbReference type="GO" id="GO:0043531">
    <property type="term" value="F:ADP binding"/>
    <property type="evidence" value="ECO:0007669"/>
    <property type="project" value="TreeGrafter"/>
</dbReference>
<evidence type="ECO:0000256" key="7">
    <source>
        <dbReference type="ARBA" id="ARBA00022490"/>
    </source>
</evidence>
<comment type="subcellular location">
    <subcellularLocation>
        <location evidence="2 13">Cytoplasm</location>
    </subcellularLocation>
</comment>
<comment type="similarity">
    <text evidence="4 13 16">Belongs to the phosphoglycerate kinase family.</text>
</comment>
<feature type="binding site" evidence="13 15">
    <location>
        <position position="301"/>
    </location>
    <ligand>
        <name>ATP</name>
        <dbReference type="ChEBI" id="CHEBI:30616"/>
    </ligand>
</feature>
<feature type="binding site" evidence="13">
    <location>
        <position position="159"/>
    </location>
    <ligand>
        <name>substrate</name>
    </ligand>
</feature>
<evidence type="ECO:0000256" key="11">
    <source>
        <dbReference type="ARBA" id="ARBA00022840"/>
    </source>
</evidence>
<evidence type="ECO:0000256" key="10">
    <source>
        <dbReference type="ARBA" id="ARBA00022777"/>
    </source>
</evidence>
<keyword evidence="9 13" id="KW-0547">Nucleotide-binding</keyword>
<dbReference type="GO" id="GO:0006096">
    <property type="term" value="P:glycolytic process"/>
    <property type="evidence" value="ECO:0007669"/>
    <property type="project" value="UniProtKB-UniRule"/>
</dbReference>
<dbReference type="GO" id="GO:0004618">
    <property type="term" value="F:phosphoglycerate kinase activity"/>
    <property type="evidence" value="ECO:0007669"/>
    <property type="project" value="UniProtKB-UniRule"/>
</dbReference>
<protein>
    <recommendedName>
        <fullName evidence="6 13">Phosphoglycerate kinase</fullName>
        <ecNumber evidence="5 13">2.7.2.3</ecNumber>
    </recommendedName>
</protein>
<dbReference type="InterPro" id="IPR036043">
    <property type="entry name" value="Phosphoglycerate_kinase_sf"/>
</dbReference>
<feature type="binding site" evidence="13 14">
    <location>
        <begin position="59"/>
        <end position="62"/>
    </location>
    <ligand>
        <name>substrate</name>
    </ligand>
</feature>
<keyword evidence="10 13" id="KW-0418">Kinase</keyword>
<feature type="binding site" evidence="13 15">
    <location>
        <position position="214"/>
    </location>
    <ligand>
        <name>ATP</name>
        <dbReference type="ChEBI" id="CHEBI:30616"/>
    </ligand>
</feature>
<evidence type="ECO:0000256" key="4">
    <source>
        <dbReference type="ARBA" id="ARBA00008982"/>
    </source>
</evidence>
<evidence type="ECO:0000256" key="3">
    <source>
        <dbReference type="ARBA" id="ARBA00004838"/>
    </source>
</evidence>
<evidence type="ECO:0000313" key="18">
    <source>
        <dbReference type="Proteomes" id="UP000199599"/>
    </source>
</evidence>
<accession>A0A1I1SH66</accession>
<feature type="binding site" evidence="14">
    <location>
        <position position="36"/>
    </location>
    <ligand>
        <name>(2R)-3-phosphoglycerate</name>
        <dbReference type="ChEBI" id="CHEBI:58272"/>
    </ligand>
</feature>
<evidence type="ECO:0000256" key="9">
    <source>
        <dbReference type="ARBA" id="ARBA00022741"/>
    </source>
</evidence>
<dbReference type="GO" id="GO:0005829">
    <property type="term" value="C:cytosol"/>
    <property type="evidence" value="ECO:0007669"/>
    <property type="project" value="TreeGrafter"/>
</dbReference>
<dbReference type="InterPro" id="IPR015824">
    <property type="entry name" value="Phosphoglycerate_kinase_N"/>
</dbReference>
<name>A0A1I1SH66_9LACO</name>
<evidence type="ECO:0000313" key="17">
    <source>
        <dbReference type="EMBL" id="SFD45781.1"/>
    </source>
</evidence>
<feature type="binding site" evidence="13">
    <location>
        <position position="119"/>
    </location>
    <ligand>
        <name>substrate</name>
    </ligand>
</feature>
<dbReference type="GO" id="GO:0006094">
    <property type="term" value="P:gluconeogenesis"/>
    <property type="evidence" value="ECO:0007669"/>
    <property type="project" value="TreeGrafter"/>
</dbReference>
<dbReference type="PANTHER" id="PTHR11406">
    <property type="entry name" value="PHOSPHOGLYCERATE KINASE"/>
    <property type="match status" value="1"/>
</dbReference>
<evidence type="ECO:0000256" key="2">
    <source>
        <dbReference type="ARBA" id="ARBA00004496"/>
    </source>
</evidence>
<feature type="binding site" evidence="13">
    <location>
        <position position="36"/>
    </location>
    <ligand>
        <name>substrate</name>
    </ligand>
</feature>
<dbReference type="Pfam" id="PF00162">
    <property type="entry name" value="PGK"/>
    <property type="match status" value="1"/>
</dbReference>
<feature type="binding site" evidence="14">
    <location>
        <position position="159"/>
    </location>
    <ligand>
        <name>(2R)-3-phosphoglycerate</name>
        <dbReference type="ChEBI" id="CHEBI:58272"/>
    </ligand>
</feature>
<reference evidence="18" key="1">
    <citation type="submission" date="2016-10" db="EMBL/GenBank/DDBJ databases">
        <authorList>
            <person name="Varghese N."/>
            <person name="Submissions S."/>
        </authorList>
    </citation>
    <scope>NUCLEOTIDE SEQUENCE [LARGE SCALE GENOMIC DNA]</scope>
    <source>
        <strain evidence="18">R-53102</strain>
    </source>
</reference>
<dbReference type="InterPro" id="IPR015911">
    <property type="entry name" value="Phosphoglycerate_kinase_CS"/>
</dbReference>
<feature type="binding site" evidence="13 14">
    <location>
        <begin position="21"/>
        <end position="23"/>
    </location>
    <ligand>
        <name>substrate</name>
    </ligand>
</feature>
<dbReference type="EMBL" id="FOMN01000004">
    <property type="protein sequence ID" value="SFD45781.1"/>
    <property type="molecule type" value="Genomic_DNA"/>
</dbReference>
<sequence length="403" mass="43014">MAKLIVSDLDVKDKKVLVRVDFNVPIKDGVIGDDNRIVAALPTINYIIDNGGKAILLSHLGRVKTADDKKELSLKPIAERLSELLKKPVTFVPENEGQEVENAINNMQDGDVVVLENTRFQDIDNDFGKRESKNDPALGEYWASLGDMYVNDAFGTAHRSHASNVGIAEAMKKAGKPAAAGYLMEKEIKFLGDAVANPVHPFVTILGGAKVSDKIDVITNLIPKSDHILIGGGMAYTFLAAQGHNIGKSLFEPDKVDLAKQLLNDADGKIVLPVDNLAATEFSNDAAREVVGDDIPDNMMGLDIGPKSVEKFKDILKDAKTVVWNGPMGAFEMPNFAEGTLEVGKSLAELTDATTIIGGGDSTAAAKQLGIAPKITHISTGGGASLEYLEGKELPGIVCISDK</sequence>
<proteinExistence type="inferred from homology"/>
<dbReference type="PANTHER" id="PTHR11406:SF23">
    <property type="entry name" value="PHOSPHOGLYCERATE KINASE 1, CHLOROPLASTIC-RELATED"/>
    <property type="match status" value="1"/>
</dbReference>
<comment type="subunit">
    <text evidence="13">Monomer.</text>
</comment>
<comment type="catalytic activity">
    <reaction evidence="1 13 16">
        <text>(2R)-3-phosphoglycerate + ATP = (2R)-3-phospho-glyceroyl phosphate + ADP</text>
        <dbReference type="Rhea" id="RHEA:14801"/>
        <dbReference type="ChEBI" id="CHEBI:30616"/>
        <dbReference type="ChEBI" id="CHEBI:57604"/>
        <dbReference type="ChEBI" id="CHEBI:58272"/>
        <dbReference type="ChEBI" id="CHEBI:456216"/>
        <dbReference type="EC" id="2.7.2.3"/>
    </reaction>
</comment>
<dbReference type="PROSITE" id="PS00111">
    <property type="entry name" value="PGLYCERATE_KINASE"/>
    <property type="match status" value="1"/>
</dbReference>
<evidence type="ECO:0000256" key="14">
    <source>
        <dbReference type="PIRSR" id="PIRSR000724-1"/>
    </source>
</evidence>
<keyword evidence="8 13" id="KW-0808">Transferase</keyword>
<dbReference type="STRING" id="1505723.SAMN04487792_0943"/>
<evidence type="ECO:0000256" key="15">
    <source>
        <dbReference type="PIRSR" id="PIRSR000724-2"/>
    </source>
</evidence>
<keyword evidence="11 13" id="KW-0067">ATP-binding</keyword>
<keyword evidence="12 13" id="KW-0324">Glycolysis</keyword>
<dbReference type="Gene3D" id="3.40.50.1260">
    <property type="entry name" value="Phosphoglycerate kinase, N-terminal domain"/>
    <property type="match status" value="2"/>
</dbReference>
<dbReference type="SUPFAM" id="SSF53748">
    <property type="entry name" value="Phosphoglycerate kinase"/>
    <property type="match status" value="1"/>
</dbReference>
<dbReference type="Proteomes" id="UP000199599">
    <property type="component" value="Unassembled WGS sequence"/>
</dbReference>
<feature type="binding site" evidence="14">
    <location>
        <position position="119"/>
    </location>
    <ligand>
        <name>(2R)-3-phosphoglycerate</name>
        <dbReference type="ChEBI" id="CHEBI:58272"/>
    </ligand>
</feature>
<gene>
    <name evidence="13" type="primary">pgk</name>
    <name evidence="17" type="ORF">SAMN04487792_0943</name>
</gene>
<evidence type="ECO:0000256" key="5">
    <source>
        <dbReference type="ARBA" id="ARBA00013061"/>
    </source>
</evidence>
<keyword evidence="7 13" id="KW-0963">Cytoplasm</keyword>
<feature type="binding site" evidence="13 15">
    <location>
        <begin position="359"/>
        <end position="362"/>
    </location>
    <ligand>
        <name>ATP</name>
        <dbReference type="ChEBI" id="CHEBI:30616"/>
    </ligand>
</feature>
<dbReference type="RefSeq" id="WP_090093110.1">
    <property type="nucleotide sequence ID" value="NZ_CBCRVU010000001.1"/>
</dbReference>
<feature type="binding site" evidence="13 15">
    <location>
        <position position="332"/>
    </location>
    <ligand>
        <name>ATP</name>
        <dbReference type="ChEBI" id="CHEBI:30616"/>
    </ligand>
</feature>
<dbReference type="CDD" id="cd00318">
    <property type="entry name" value="Phosphoglycerate_kinase"/>
    <property type="match status" value="1"/>
</dbReference>
<dbReference type="EC" id="2.7.2.3" evidence="5 13"/>
<dbReference type="FunFam" id="3.40.50.1260:FF:000008">
    <property type="entry name" value="Phosphoglycerate kinase"/>
    <property type="match status" value="1"/>
</dbReference>
<dbReference type="AlphaFoldDB" id="A0A1I1SH66"/>
<dbReference type="InterPro" id="IPR001576">
    <property type="entry name" value="Phosphoglycerate_kinase"/>
</dbReference>
<evidence type="ECO:0000256" key="1">
    <source>
        <dbReference type="ARBA" id="ARBA00000642"/>
    </source>
</evidence>
<dbReference type="UniPathway" id="UPA00109">
    <property type="reaction ID" value="UER00185"/>
</dbReference>
<organism evidence="17 18">
    <name type="scientific">Lactobacillus bombicola</name>
    <dbReference type="NCBI Taxonomy" id="1505723"/>
    <lineage>
        <taxon>Bacteria</taxon>
        <taxon>Bacillati</taxon>
        <taxon>Bacillota</taxon>
        <taxon>Bacilli</taxon>
        <taxon>Lactobacillales</taxon>
        <taxon>Lactobacillaceae</taxon>
        <taxon>Lactobacillus</taxon>
    </lineage>
</organism>
<dbReference type="HAMAP" id="MF_00145">
    <property type="entry name" value="Phosphoglyc_kinase"/>
    <property type="match status" value="1"/>
</dbReference>
<evidence type="ECO:0000256" key="6">
    <source>
        <dbReference type="ARBA" id="ARBA00016471"/>
    </source>
</evidence>
<dbReference type="GO" id="GO:0005524">
    <property type="term" value="F:ATP binding"/>
    <property type="evidence" value="ECO:0007669"/>
    <property type="project" value="UniProtKB-KW"/>
</dbReference>
<dbReference type="GO" id="GO:0009986">
    <property type="term" value="C:cell surface"/>
    <property type="evidence" value="ECO:0007669"/>
    <property type="project" value="UniProtKB-ARBA"/>
</dbReference>
<evidence type="ECO:0000256" key="13">
    <source>
        <dbReference type="HAMAP-Rule" id="MF_00145"/>
    </source>
</evidence>
<dbReference type="PRINTS" id="PR00477">
    <property type="entry name" value="PHGLYCKINASE"/>
</dbReference>
<evidence type="ECO:0000256" key="16">
    <source>
        <dbReference type="RuleBase" id="RU000532"/>
    </source>
</evidence>
<evidence type="ECO:0000256" key="8">
    <source>
        <dbReference type="ARBA" id="ARBA00022679"/>
    </source>
</evidence>